<comment type="caution">
    <text evidence="2">The sequence shown here is derived from an EMBL/GenBank/DDBJ whole genome shotgun (WGS) entry which is preliminary data.</text>
</comment>
<dbReference type="Proteomes" id="UP000320791">
    <property type="component" value="Unassembled WGS sequence"/>
</dbReference>
<keyword evidence="3" id="KW-1185">Reference proteome</keyword>
<protein>
    <submittedName>
        <fullName evidence="2">ATP-binding protein</fullName>
    </submittedName>
</protein>
<proteinExistence type="predicted"/>
<keyword evidence="2" id="KW-0547">Nucleotide-binding</keyword>
<dbReference type="Pfam" id="PF13191">
    <property type="entry name" value="AAA_16"/>
    <property type="match status" value="1"/>
</dbReference>
<dbReference type="AlphaFoldDB" id="A0A5C5UKN6"/>
<dbReference type="RefSeq" id="WP_146323868.1">
    <property type="nucleotide sequence ID" value="NZ_BAABLR010000005.1"/>
</dbReference>
<dbReference type="SUPFAM" id="SSF52540">
    <property type="entry name" value="P-loop containing nucleoside triphosphate hydrolases"/>
    <property type="match status" value="1"/>
</dbReference>
<organism evidence="2 3">
    <name type="scientific">Corynebacterium canis</name>
    <dbReference type="NCBI Taxonomy" id="679663"/>
    <lineage>
        <taxon>Bacteria</taxon>
        <taxon>Bacillati</taxon>
        <taxon>Actinomycetota</taxon>
        <taxon>Actinomycetes</taxon>
        <taxon>Mycobacteriales</taxon>
        <taxon>Corynebacteriaceae</taxon>
        <taxon>Corynebacterium</taxon>
    </lineage>
</organism>
<name>A0A5C5UKN6_9CORY</name>
<reference evidence="2 3" key="1">
    <citation type="submission" date="2019-08" db="EMBL/GenBank/DDBJ databases">
        <authorList>
            <person name="Lei W."/>
        </authorList>
    </citation>
    <scope>NUCLEOTIDE SEQUENCE [LARGE SCALE GENOMIC DNA]</scope>
    <source>
        <strain evidence="2 3">CCUG 58627</strain>
    </source>
</reference>
<dbReference type="Gene3D" id="3.40.50.300">
    <property type="entry name" value="P-loop containing nucleotide triphosphate hydrolases"/>
    <property type="match status" value="1"/>
</dbReference>
<evidence type="ECO:0000313" key="3">
    <source>
        <dbReference type="Proteomes" id="UP000320791"/>
    </source>
</evidence>
<keyword evidence="2" id="KW-0067">ATP-binding</keyword>
<dbReference type="GO" id="GO:0005524">
    <property type="term" value="F:ATP binding"/>
    <property type="evidence" value="ECO:0007669"/>
    <property type="project" value="UniProtKB-KW"/>
</dbReference>
<gene>
    <name evidence="2" type="ORF">FRX94_04175</name>
</gene>
<evidence type="ECO:0000259" key="1">
    <source>
        <dbReference type="Pfam" id="PF13191"/>
    </source>
</evidence>
<dbReference type="EMBL" id="VOHM01000006">
    <property type="protein sequence ID" value="TWT26804.1"/>
    <property type="molecule type" value="Genomic_DNA"/>
</dbReference>
<evidence type="ECO:0000313" key="2">
    <source>
        <dbReference type="EMBL" id="TWT26804.1"/>
    </source>
</evidence>
<feature type="domain" description="Orc1-like AAA ATPase" evidence="1">
    <location>
        <begin position="18"/>
        <end position="172"/>
    </location>
</feature>
<dbReference type="InterPro" id="IPR041664">
    <property type="entry name" value="AAA_16"/>
</dbReference>
<dbReference type="PANTHER" id="PTHR34301:SF8">
    <property type="entry name" value="ATPASE DOMAIN-CONTAINING PROTEIN"/>
    <property type="match status" value="1"/>
</dbReference>
<sequence>MTQRNPFRPSFGVSPLYLAGREESLQDFRLGLAEGLGSPYRALLVSGARGIGKTVFLNEVEDVATQAGWVVARAYPDAHLVDTLVDSTIPKIMKSLGETGSKHSFTGASIAGIGSISTSVQAAEQPAPTLISRLRELATFVRKYEAGVLVTVDEVQSADPELMHQLATAVQDLIRDEFDIAFVAAGLPLGIQQLLQHDGTTFLRRAERVELAPVTIPEARQAIVHTVHEGGKSITDDAADAAAELSQGYPYLIQLVGSVIWTYATLEHRDEITLSDVREARPQVIRRMGAQVHRPAIANAPDSQVAMLKTMATLMDGDNPVSTGELAKALGVKPNAISVRRAHLLARELIVSPRYGHIAFTLPYMKEFLLST</sequence>
<dbReference type="InterPro" id="IPR027417">
    <property type="entry name" value="P-loop_NTPase"/>
</dbReference>
<dbReference type="OrthoDB" id="2020141at2"/>
<dbReference type="PANTHER" id="PTHR34301">
    <property type="entry name" value="DNA-BINDING PROTEIN-RELATED"/>
    <property type="match status" value="1"/>
</dbReference>
<accession>A0A5C5UKN6</accession>